<organism evidence="2 3">
    <name type="scientific">Rhizoclosmatium globosum</name>
    <dbReference type="NCBI Taxonomy" id="329046"/>
    <lineage>
        <taxon>Eukaryota</taxon>
        <taxon>Fungi</taxon>
        <taxon>Fungi incertae sedis</taxon>
        <taxon>Chytridiomycota</taxon>
        <taxon>Chytridiomycota incertae sedis</taxon>
        <taxon>Chytridiomycetes</taxon>
        <taxon>Chytridiales</taxon>
        <taxon>Chytriomycetaceae</taxon>
        <taxon>Rhizoclosmatium</taxon>
    </lineage>
</organism>
<feature type="region of interest" description="Disordered" evidence="1">
    <location>
        <begin position="115"/>
        <end position="169"/>
    </location>
</feature>
<evidence type="ECO:0000256" key="1">
    <source>
        <dbReference type="SAM" id="MobiDB-lite"/>
    </source>
</evidence>
<gene>
    <name evidence="2" type="ORF">BCR33DRAFT_501838</name>
</gene>
<sequence length="169" mass="18753">MFSTRRKKEVLPYSAFSAPPSVPQPSDAAKANRRISMFFGAGNDLSDAQTASASPAQKLKNFIKRSKSKWTLRKDGEDSFGGAKLQTQIYLDAPLGYSHSQQQSYAHTQCLNTGTQSWKPHEHPIASQNNSFTHTFNHRPSTPHTPDLMRSSYATSSDSRPVSSSDLYK</sequence>
<reference evidence="2 3" key="1">
    <citation type="submission" date="2016-07" db="EMBL/GenBank/DDBJ databases">
        <title>Pervasive Adenine N6-methylation of Active Genes in Fungi.</title>
        <authorList>
            <consortium name="DOE Joint Genome Institute"/>
            <person name="Mondo S.J."/>
            <person name="Dannebaum R.O."/>
            <person name="Kuo R.C."/>
            <person name="Labutti K."/>
            <person name="Haridas S."/>
            <person name="Kuo A."/>
            <person name="Salamov A."/>
            <person name="Ahrendt S.R."/>
            <person name="Lipzen A."/>
            <person name="Sullivan W."/>
            <person name="Andreopoulos W.B."/>
            <person name="Clum A."/>
            <person name="Lindquist E."/>
            <person name="Daum C."/>
            <person name="Ramamoorthy G.K."/>
            <person name="Gryganskyi A."/>
            <person name="Culley D."/>
            <person name="Magnuson J.K."/>
            <person name="James T.Y."/>
            <person name="O'Malley M.A."/>
            <person name="Stajich J.E."/>
            <person name="Spatafora J.W."/>
            <person name="Visel A."/>
            <person name="Grigoriev I.V."/>
        </authorList>
    </citation>
    <scope>NUCLEOTIDE SEQUENCE [LARGE SCALE GENOMIC DNA]</scope>
    <source>
        <strain evidence="2 3">JEL800</strain>
    </source>
</reference>
<proteinExistence type="predicted"/>
<dbReference type="EMBL" id="MCGO01000006">
    <property type="protein sequence ID" value="ORY51051.1"/>
    <property type="molecule type" value="Genomic_DNA"/>
</dbReference>
<evidence type="ECO:0000313" key="2">
    <source>
        <dbReference type="EMBL" id="ORY51051.1"/>
    </source>
</evidence>
<name>A0A1Y2CVK0_9FUNG</name>
<dbReference type="Proteomes" id="UP000193642">
    <property type="component" value="Unassembled WGS sequence"/>
</dbReference>
<accession>A0A1Y2CVK0</accession>
<evidence type="ECO:0000313" key="3">
    <source>
        <dbReference type="Proteomes" id="UP000193642"/>
    </source>
</evidence>
<dbReference type="AlphaFoldDB" id="A0A1Y2CVK0"/>
<feature type="compositionally biased region" description="Low complexity" evidence="1">
    <location>
        <begin position="156"/>
        <end position="169"/>
    </location>
</feature>
<protein>
    <submittedName>
        <fullName evidence="2">Uncharacterized protein</fullName>
    </submittedName>
</protein>
<dbReference type="OrthoDB" id="10294405at2759"/>
<keyword evidence="3" id="KW-1185">Reference proteome</keyword>
<feature type="compositionally biased region" description="Polar residues" evidence="1">
    <location>
        <begin position="126"/>
        <end position="144"/>
    </location>
</feature>
<comment type="caution">
    <text evidence="2">The sequence shown here is derived from an EMBL/GenBank/DDBJ whole genome shotgun (WGS) entry which is preliminary data.</text>
</comment>